<dbReference type="AlphaFoldDB" id="A0A0N1HDR8"/>
<feature type="compositionally biased region" description="Basic and acidic residues" evidence="1">
    <location>
        <begin position="36"/>
        <end position="45"/>
    </location>
</feature>
<keyword evidence="3" id="KW-1185">Reference proteome</keyword>
<dbReference type="Proteomes" id="UP000038010">
    <property type="component" value="Unassembled WGS sequence"/>
</dbReference>
<comment type="caution">
    <text evidence="2">The sequence shown here is derived from an EMBL/GenBank/DDBJ whole genome shotgun (WGS) entry which is preliminary data.</text>
</comment>
<proteinExistence type="predicted"/>
<feature type="region of interest" description="Disordered" evidence="1">
    <location>
        <begin position="1"/>
        <end position="87"/>
    </location>
</feature>
<evidence type="ECO:0000313" key="3">
    <source>
        <dbReference type="Proteomes" id="UP000038010"/>
    </source>
</evidence>
<evidence type="ECO:0000256" key="1">
    <source>
        <dbReference type="SAM" id="MobiDB-lite"/>
    </source>
</evidence>
<sequence length="87" mass="9580">MSDANRKSLHSRMFDKVTPSMMKSRKEVAKENATGKADDATRDAQPDSTKGAVQEAVDKVDRAGDAIVHGDKPHTKQHKSIFGRKKC</sequence>
<dbReference type="VEuPathDB" id="FungiDB:AB675_2021"/>
<feature type="compositionally biased region" description="Basic and acidic residues" evidence="1">
    <location>
        <begin position="56"/>
        <end position="74"/>
    </location>
</feature>
<dbReference type="Pfam" id="PF04119">
    <property type="entry name" value="HSP9_HSP12"/>
    <property type="match status" value="1"/>
</dbReference>
<dbReference type="RefSeq" id="XP_018002845.1">
    <property type="nucleotide sequence ID" value="XM_018141959.1"/>
</dbReference>
<accession>A0A0N1HDR8</accession>
<dbReference type="STRING" id="1664694.A0A0N1HDR8"/>
<feature type="compositionally biased region" description="Basic residues" evidence="1">
    <location>
        <begin position="75"/>
        <end position="87"/>
    </location>
</feature>
<evidence type="ECO:0000313" key="2">
    <source>
        <dbReference type="EMBL" id="KPI42882.1"/>
    </source>
</evidence>
<name>A0A0N1HDR8_9EURO</name>
<organism evidence="2 3">
    <name type="scientific">Cyphellophora attinorum</name>
    <dbReference type="NCBI Taxonomy" id="1664694"/>
    <lineage>
        <taxon>Eukaryota</taxon>
        <taxon>Fungi</taxon>
        <taxon>Dikarya</taxon>
        <taxon>Ascomycota</taxon>
        <taxon>Pezizomycotina</taxon>
        <taxon>Eurotiomycetes</taxon>
        <taxon>Chaetothyriomycetidae</taxon>
        <taxon>Chaetothyriales</taxon>
        <taxon>Cyphellophoraceae</taxon>
        <taxon>Cyphellophora</taxon>
    </lineage>
</organism>
<protein>
    <recommendedName>
        <fullName evidence="4">Heat shock protein hsp9</fullName>
    </recommendedName>
</protein>
<reference evidence="2 3" key="1">
    <citation type="submission" date="2015-06" db="EMBL/GenBank/DDBJ databases">
        <title>Draft genome of the ant-associated black yeast Phialophora attae CBS 131958.</title>
        <authorList>
            <person name="Moreno L.F."/>
            <person name="Stielow B.J."/>
            <person name="de Hoog S."/>
            <person name="Vicente V.A."/>
            <person name="Weiss V.A."/>
            <person name="de Vries M."/>
            <person name="Cruz L.M."/>
            <person name="Souza E.M."/>
        </authorList>
    </citation>
    <scope>NUCLEOTIDE SEQUENCE [LARGE SCALE GENOMIC DNA]</scope>
    <source>
        <strain evidence="2 3">CBS 131958</strain>
    </source>
</reference>
<evidence type="ECO:0008006" key="4">
    <source>
        <dbReference type="Google" id="ProtNLM"/>
    </source>
</evidence>
<dbReference type="Gene3D" id="6.10.280.100">
    <property type="match status" value="1"/>
</dbReference>
<gene>
    <name evidence="2" type="ORF">AB675_2021</name>
</gene>
<dbReference type="GeneID" id="28733839"/>
<dbReference type="EMBL" id="LFJN01000006">
    <property type="protein sequence ID" value="KPI42882.1"/>
    <property type="molecule type" value="Genomic_DNA"/>
</dbReference>
<dbReference type="InterPro" id="IPR007250">
    <property type="entry name" value="HSP9_HSP12"/>
</dbReference>